<proteinExistence type="inferred from homology"/>
<comment type="subcellular location">
    <subcellularLocation>
        <location evidence="1 10">Cytoplasm</location>
    </subcellularLocation>
</comment>
<dbReference type="Gene3D" id="3.40.50.620">
    <property type="entry name" value="HUPs"/>
    <property type="match status" value="1"/>
</dbReference>
<dbReference type="PANTHER" id="PTHR43311:SF2">
    <property type="entry name" value="GLUTAMATE--TRNA LIGASE, MITOCHONDRIAL-RELATED"/>
    <property type="match status" value="1"/>
</dbReference>
<dbReference type="SUPFAM" id="SSF48163">
    <property type="entry name" value="An anticodon-binding domain of class I aminoacyl-tRNA synthetases"/>
    <property type="match status" value="1"/>
</dbReference>
<dbReference type="AlphaFoldDB" id="A0A0W1AMG7"/>
<feature type="domain" description="Glutamyl/glutaminyl-tRNA synthetase class Ib catalytic" evidence="11">
    <location>
        <begin position="7"/>
        <end position="308"/>
    </location>
</feature>
<dbReference type="InterPro" id="IPR033910">
    <property type="entry name" value="GluRS_core"/>
</dbReference>
<evidence type="ECO:0000256" key="4">
    <source>
        <dbReference type="ARBA" id="ARBA00022490"/>
    </source>
</evidence>
<dbReference type="InterPro" id="IPR014729">
    <property type="entry name" value="Rossmann-like_a/b/a_fold"/>
</dbReference>
<comment type="similarity">
    <text evidence="2 10">Belongs to the class-I aminoacyl-tRNA synthetase family. Glutamate--tRNA ligase type 1 subfamily.</text>
</comment>
<dbReference type="NCBIfam" id="TIGR00464">
    <property type="entry name" value="gltX_bact"/>
    <property type="match status" value="1"/>
</dbReference>
<dbReference type="Pfam" id="PF19269">
    <property type="entry name" value="Anticodon_2"/>
    <property type="match status" value="1"/>
</dbReference>
<dbReference type="InterPro" id="IPR001412">
    <property type="entry name" value="aa-tRNA-synth_I_CS"/>
</dbReference>
<evidence type="ECO:0000256" key="6">
    <source>
        <dbReference type="ARBA" id="ARBA00022741"/>
    </source>
</evidence>
<evidence type="ECO:0000259" key="11">
    <source>
        <dbReference type="Pfam" id="PF00749"/>
    </source>
</evidence>
<comment type="function">
    <text evidence="10">Catalyzes the attachment of glutamate to tRNA(Glu) in a two-step reaction: glutamate is first activated by ATP to form Glu-AMP and then transferred to the acceptor end of tRNA(Glu).</text>
</comment>
<evidence type="ECO:0000313" key="13">
    <source>
        <dbReference type="EMBL" id="KTD82502.1"/>
    </source>
</evidence>
<feature type="binding site" evidence="10">
    <location>
        <position position="243"/>
    </location>
    <ligand>
        <name>ATP</name>
        <dbReference type="ChEBI" id="CHEBI:30616"/>
    </ligand>
</feature>
<dbReference type="Pfam" id="PF00749">
    <property type="entry name" value="tRNA-synt_1c"/>
    <property type="match status" value="1"/>
</dbReference>
<dbReference type="HAMAP" id="MF_00022">
    <property type="entry name" value="Glu_tRNA_synth_type1"/>
    <property type="match status" value="1"/>
</dbReference>
<dbReference type="NCBIfam" id="NF004314">
    <property type="entry name" value="PRK05710.1-3"/>
    <property type="match status" value="1"/>
</dbReference>
<dbReference type="PRINTS" id="PR00987">
    <property type="entry name" value="TRNASYNTHGLU"/>
</dbReference>
<sequence length="474" mass="54049">MVDSMTVRTRFAPSPTGFLHVGGVRTALFSWLYAKHHKGQFVLRIEDTDRERSTEESVQAILDGMSWLGLTCDEGPVYQTDRYPRYNEIIQQLLSEGKAYRCQCSKERLESLREAQLAAKEKPRYDGHCRGKEITETNEPFVIRFKNPHEGVVSFHDQVYGEIHVANSELDDLIIMRSDGHPTYNFAVVVDDWDMAITHVIRGDDHINNTPRQINLFKALGAPVPVFAHLPMILGDDGKRLSKRHGAVSVLQFKEMGVLPHALLNYLVRLGWSNGDQEIFSLEEMIESFDLKNVSRGVSSFNYDKLYWLNQHYQKNDSPEEVAKALQWHFEQQGIDWTKGPNLKELVVIQAERAKTLAEICQMSLYFFNDEIEYNDDAVKKHLRPVILEPLSVLLDRLKELAEWKADPIQESINDVSAQFDINLGKIAQPLRVAVTGSGMSPSIDLTLMLIGKGRSINRIEKALEMIRTRANAV</sequence>
<organism evidence="13 14">
    <name type="scientific">Legionella waltersii</name>
    <dbReference type="NCBI Taxonomy" id="66969"/>
    <lineage>
        <taxon>Bacteria</taxon>
        <taxon>Pseudomonadati</taxon>
        <taxon>Pseudomonadota</taxon>
        <taxon>Gammaproteobacteria</taxon>
        <taxon>Legionellales</taxon>
        <taxon>Legionellaceae</taxon>
        <taxon>Legionella</taxon>
    </lineage>
</organism>
<dbReference type="EC" id="6.1.1.17" evidence="10"/>
<dbReference type="GO" id="GO:0008270">
    <property type="term" value="F:zinc ion binding"/>
    <property type="evidence" value="ECO:0007669"/>
    <property type="project" value="InterPro"/>
</dbReference>
<evidence type="ECO:0000256" key="1">
    <source>
        <dbReference type="ARBA" id="ARBA00004496"/>
    </source>
</evidence>
<dbReference type="GO" id="GO:0006424">
    <property type="term" value="P:glutamyl-tRNA aminoacylation"/>
    <property type="evidence" value="ECO:0007669"/>
    <property type="project" value="UniProtKB-UniRule"/>
</dbReference>
<comment type="caution">
    <text evidence="13">The sequence shown here is derived from an EMBL/GenBank/DDBJ whole genome shotgun (WGS) entry which is preliminary data.</text>
</comment>
<keyword evidence="4 10" id="KW-0963">Cytoplasm</keyword>
<evidence type="ECO:0000256" key="3">
    <source>
        <dbReference type="ARBA" id="ARBA00011245"/>
    </source>
</evidence>
<feature type="short sequence motif" description="'HIGH' region" evidence="10">
    <location>
        <begin position="13"/>
        <end position="23"/>
    </location>
</feature>
<dbReference type="EMBL" id="LNZB01000011">
    <property type="protein sequence ID" value="KTD82502.1"/>
    <property type="molecule type" value="Genomic_DNA"/>
</dbReference>
<protein>
    <recommendedName>
        <fullName evidence="10">Glutamate--tRNA ligase</fullName>
        <ecNumber evidence="10">6.1.1.17</ecNumber>
    </recommendedName>
    <alternativeName>
        <fullName evidence="10">Glutamyl-tRNA synthetase</fullName>
        <shortName evidence="10">GluRS</shortName>
    </alternativeName>
</protein>
<comment type="subunit">
    <text evidence="3 10">Monomer.</text>
</comment>
<dbReference type="InterPro" id="IPR020751">
    <property type="entry name" value="aa-tRNA-synth_I_codon-bd_sub2"/>
</dbReference>
<dbReference type="InterPro" id="IPR049940">
    <property type="entry name" value="GluQ/Sye"/>
</dbReference>
<dbReference type="GO" id="GO:0005524">
    <property type="term" value="F:ATP binding"/>
    <property type="evidence" value="ECO:0007669"/>
    <property type="project" value="UniProtKB-UniRule"/>
</dbReference>
<evidence type="ECO:0000256" key="5">
    <source>
        <dbReference type="ARBA" id="ARBA00022598"/>
    </source>
</evidence>
<dbReference type="InterPro" id="IPR004527">
    <property type="entry name" value="Glu-tRNA-ligase_bac/mito"/>
</dbReference>
<keyword evidence="6 10" id="KW-0547">Nucleotide-binding</keyword>
<dbReference type="InterPro" id="IPR008925">
    <property type="entry name" value="aa_tRNA-synth_I_cd-bd_sf"/>
</dbReference>
<evidence type="ECO:0000259" key="12">
    <source>
        <dbReference type="Pfam" id="PF19269"/>
    </source>
</evidence>
<reference evidence="13 14" key="1">
    <citation type="submission" date="2015-11" db="EMBL/GenBank/DDBJ databases">
        <title>Genomic analysis of 38 Legionella species identifies large and diverse effector repertoires.</title>
        <authorList>
            <person name="Burstein D."/>
            <person name="Amaro F."/>
            <person name="Zusman T."/>
            <person name="Lifshitz Z."/>
            <person name="Cohen O."/>
            <person name="Gilbert J.A."/>
            <person name="Pupko T."/>
            <person name="Shuman H.A."/>
            <person name="Segal G."/>
        </authorList>
    </citation>
    <scope>NUCLEOTIDE SEQUENCE [LARGE SCALE GENOMIC DNA]</scope>
    <source>
        <strain evidence="13 14">ATCC 51914</strain>
    </source>
</reference>
<dbReference type="CDD" id="cd00808">
    <property type="entry name" value="GluRS_core"/>
    <property type="match status" value="1"/>
</dbReference>
<dbReference type="GO" id="GO:0000049">
    <property type="term" value="F:tRNA binding"/>
    <property type="evidence" value="ECO:0007669"/>
    <property type="project" value="InterPro"/>
</dbReference>
<name>A0A0W1AMG7_9GAMM</name>
<dbReference type="PANTHER" id="PTHR43311">
    <property type="entry name" value="GLUTAMATE--TRNA LIGASE"/>
    <property type="match status" value="1"/>
</dbReference>
<keyword evidence="8 10" id="KW-0648">Protein biosynthesis</keyword>
<dbReference type="FunFam" id="3.40.50.620:FF:000007">
    <property type="entry name" value="Glutamate--tRNA ligase"/>
    <property type="match status" value="1"/>
</dbReference>
<gene>
    <name evidence="10" type="primary">gltX</name>
    <name evidence="13" type="ORF">Lwal_0619</name>
</gene>
<evidence type="ECO:0000256" key="10">
    <source>
        <dbReference type="HAMAP-Rule" id="MF_00022"/>
    </source>
</evidence>
<dbReference type="InterPro" id="IPR045462">
    <property type="entry name" value="aa-tRNA-synth_I_cd-bd"/>
</dbReference>
<keyword evidence="5 10" id="KW-0436">Ligase</keyword>
<dbReference type="GO" id="GO:0005829">
    <property type="term" value="C:cytosol"/>
    <property type="evidence" value="ECO:0007669"/>
    <property type="project" value="TreeGrafter"/>
</dbReference>
<dbReference type="Proteomes" id="UP000054729">
    <property type="component" value="Unassembled WGS sequence"/>
</dbReference>
<dbReference type="Gene3D" id="1.10.10.350">
    <property type="match status" value="1"/>
</dbReference>
<evidence type="ECO:0000256" key="8">
    <source>
        <dbReference type="ARBA" id="ARBA00022917"/>
    </source>
</evidence>
<keyword evidence="14" id="KW-1185">Reference proteome</keyword>
<comment type="catalytic activity">
    <reaction evidence="10">
        <text>tRNA(Glu) + L-glutamate + ATP = L-glutamyl-tRNA(Glu) + AMP + diphosphate</text>
        <dbReference type="Rhea" id="RHEA:23540"/>
        <dbReference type="Rhea" id="RHEA-COMP:9663"/>
        <dbReference type="Rhea" id="RHEA-COMP:9680"/>
        <dbReference type="ChEBI" id="CHEBI:29985"/>
        <dbReference type="ChEBI" id="CHEBI:30616"/>
        <dbReference type="ChEBI" id="CHEBI:33019"/>
        <dbReference type="ChEBI" id="CHEBI:78442"/>
        <dbReference type="ChEBI" id="CHEBI:78520"/>
        <dbReference type="ChEBI" id="CHEBI:456215"/>
        <dbReference type="EC" id="6.1.1.17"/>
    </reaction>
</comment>
<dbReference type="GO" id="GO:0004818">
    <property type="term" value="F:glutamate-tRNA ligase activity"/>
    <property type="evidence" value="ECO:0007669"/>
    <property type="project" value="UniProtKB-UniRule"/>
</dbReference>
<dbReference type="InterPro" id="IPR020058">
    <property type="entry name" value="Glu/Gln-tRNA-synth_Ib_cat-dom"/>
</dbReference>
<comment type="caution">
    <text evidence="10">Lacks conserved residue(s) required for the propagation of feature annotation.</text>
</comment>
<evidence type="ECO:0000313" key="14">
    <source>
        <dbReference type="Proteomes" id="UP000054729"/>
    </source>
</evidence>
<evidence type="ECO:0000256" key="9">
    <source>
        <dbReference type="ARBA" id="ARBA00023146"/>
    </source>
</evidence>
<keyword evidence="7 10" id="KW-0067">ATP-binding</keyword>
<dbReference type="SUPFAM" id="SSF52374">
    <property type="entry name" value="Nucleotidylyl transferase"/>
    <property type="match status" value="1"/>
</dbReference>
<dbReference type="InterPro" id="IPR000924">
    <property type="entry name" value="Glu/Gln-tRNA-synth"/>
</dbReference>
<dbReference type="PROSITE" id="PS00178">
    <property type="entry name" value="AA_TRNA_LIGASE_I"/>
    <property type="match status" value="1"/>
</dbReference>
<feature type="domain" description="Aminoacyl-tRNA synthetase class I anticodon-binding" evidence="12">
    <location>
        <begin position="322"/>
        <end position="464"/>
    </location>
</feature>
<dbReference type="STRING" id="66969.Lwal_0619"/>
<keyword evidence="9 10" id="KW-0030">Aminoacyl-tRNA synthetase</keyword>
<evidence type="ECO:0000256" key="2">
    <source>
        <dbReference type="ARBA" id="ARBA00007894"/>
    </source>
</evidence>
<dbReference type="PATRIC" id="fig|66969.6.peg.666"/>
<feature type="short sequence motif" description="'KMSKS' region" evidence="10">
    <location>
        <begin position="240"/>
        <end position="244"/>
    </location>
</feature>
<evidence type="ECO:0000256" key="7">
    <source>
        <dbReference type="ARBA" id="ARBA00022840"/>
    </source>
</evidence>
<accession>A0A0W1AMG7</accession>